<dbReference type="Proteomes" id="UP000286907">
    <property type="component" value="Chromosome"/>
</dbReference>
<dbReference type="EMBL" id="SDWY01000001">
    <property type="protein sequence ID" value="MDN6899731.1"/>
    <property type="molecule type" value="Genomic_DNA"/>
</dbReference>
<dbReference type="AlphaFoldDB" id="A0AAJ1R8J9"/>
<dbReference type="Gene3D" id="1.10.1510.10">
    <property type="entry name" value="Uncharacterised protein YqeY/AIM41 PF09424, N-terminal domain"/>
    <property type="match status" value="1"/>
</dbReference>
<evidence type="ECO:0000313" key="4">
    <source>
        <dbReference type="Proteomes" id="UP001167919"/>
    </source>
</evidence>
<reference evidence="2" key="3">
    <citation type="submission" date="2020-01" db="EMBL/GenBank/DDBJ databases">
        <authorList>
            <person name="Cousin F.J."/>
            <person name="Le Guellec R."/>
            <person name="Cretenet M."/>
        </authorList>
    </citation>
    <scope>NUCLEOTIDE SEQUENCE</scope>
    <source>
        <strain evidence="2">UCMA 15228</strain>
    </source>
</reference>
<dbReference type="PANTHER" id="PTHR28055">
    <property type="entry name" value="ALTERED INHERITANCE OF MITOCHONDRIA PROTEIN 41, MITOCHONDRIAL"/>
    <property type="match status" value="1"/>
</dbReference>
<name>A0AAJ1R8J9_9LACO</name>
<reference evidence="1" key="2">
    <citation type="submission" date="2019-01" db="EMBL/GenBank/DDBJ databases">
        <title>Oenococcus sicerae UCMA17102.</title>
        <authorList>
            <person name="Cousin F.J."/>
            <person name="Le Guellec R."/>
            <person name="Cretenet M."/>
        </authorList>
    </citation>
    <scope>NUCLEOTIDE SEQUENCE</scope>
    <source>
        <strain evidence="1">UCMA17102</strain>
    </source>
</reference>
<keyword evidence="3" id="KW-1185">Reference proteome</keyword>
<evidence type="ECO:0000313" key="3">
    <source>
        <dbReference type="Proteomes" id="UP000286907"/>
    </source>
</evidence>
<accession>A0AAJ1R8J9</accession>
<dbReference type="InterPro" id="IPR023168">
    <property type="entry name" value="GatB_Yqey_C_2"/>
</dbReference>
<dbReference type="Proteomes" id="UP001167919">
    <property type="component" value="Unassembled WGS sequence"/>
</dbReference>
<dbReference type="InterPro" id="IPR003789">
    <property type="entry name" value="Asn/Gln_tRNA_amidoTrase-B-like"/>
</dbReference>
<reference evidence="2 3" key="1">
    <citation type="journal article" date="2019" name="Syst. Appl. Microbiol.">
        <title>Oenococcus sicerae sp. nov., isolated from French cider.</title>
        <authorList>
            <person name="Cousin F.J."/>
            <person name="Le Guellec R."/>
            <person name="Chagnot C."/>
            <person name="Goux D."/>
            <person name="Dalmasso M."/>
            <person name="Laplace J.M."/>
            <person name="Cretenet M."/>
        </authorList>
    </citation>
    <scope>NUCLEOTIDE SEQUENCE [LARGE SCALE GENOMIC DNA]</scope>
    <source>
        <strain evidence="2 3">UCMA 15228</strain>
    </source>
</reference>
<proteinExistence type="predicted"/>
<sequence>MSLTSEIQSAIITAMKAKDKPTLSVLRMLKAAISNKQIEIGHELSDEEVIGVLASEVKSRNDSISEFKKGKRDDLVSQTENEIKVLQQYLPAPLSDQELQELVARVISELNANGLKDMGKVMGKLSAQTKGRVDGGKLAAIVKEKLGAQ</sequence>
<dbReference type="RefSeq" id="WP_128686888.1">
    <property type="nucleotide sequence ID" value="NZ_CP029684.2"/>
</dbReference>
<dbReference type="InterPro" id="IPR019004">
    <property type="entry name" value="YqeY/Aim41"/>
</dbReference>
<dbReference type="PANTHER" id="PTHR28055:SF1">
    <property type="entry name" value="ALTERED INHERITANCE OF MITOCHONDRIA PROTEIN 41, MITOCHONDRIAL"/>
    <property type="match status" value="1"/>
</dbReference>
<gene>
    <name evidence="2" type="ORF">DLJ48_07750</name>
    <name evidence="1" type="ORF">EVC35_01755</name>
</gene>
<protein>
    <submittedName>
        <fullName evidence="1">GatB/YqeY domain-containing protein</fullName>
    </submittedName>
</protein>
<evidence type="ECO:0000313" key="1">
    <source>
        <dbReference type="EMBL" id="MDN6899731.1"/>
    </source>
</evidence>
<dbReference type="SUPFAM" id="SSF89095">
    <property type="entry name" value="GatB/YqeY motif"/>
    <property type="match status" value="1"/>
</dbReference>
<dbReference type="Gene3D" id="1.10.10.410">
    <property type="match status" value="1"/>
</dbReference>
<dbReference type="InterPro" id="IPR042184">
    <property type="entry name" value="YqeY/Aim41_N"/>
</dbReference>
<dbReference type="EMBL" id="CP029684">
    <property type="protein sequence ID" value="QAS70421.1"/>
    <property type="molecule type" value="Genomic_DNA"/>
</dbReference>
<organism evidence="1 4">
    <name type="scientific">Oenococcus sicerae</name>
    <dbReference type="NCBI Taxonomy" id="2203724"/>
    <lineage>
        <taxon>Bacteria</taxon>
        <taxon>Bacillati</taxon>
        <taxon>Bacillota</taxon>
        <taxon>Bacilli</taxon>
        <taxon>Lactobacillales</taxon>
        <taxon>Lactobacillaceae</taxon>
        <taxon>Oenococcus</taxon>
    </lineage>
</organism>
<dbReference type="Pfam" id="PF09424">
    <property type="entry name" value="YqeY"/>
    <property type="match status" value="1"/>
</dbReference>
<dbReference type="GO" id="GO:0016884">
    <property type="term" value="F:carbon-nitrogen ligase activity, with glutamine as amido-N-donor"/>
    <property type="evidence" value="ECO:0007669"/>
    <property type="project" value="InterPro"/>
</dbReference>
<evidence type="ECO:0000313" key="2">
    <source>
        <dbReference type="EMBL" id="QAS70421.1"/>
    </source>
</evidence>